<dbReference type="AlphaFoldDB" id="A0AAV4MKN5"/>
<evidence type="ECO:0000256" key="1">
    <source>
        <dbReference type="SAM" id="Phobius"/>
    </source>
</evidence>
<accession>A0AAV4MKN5</accession>
<name>A0AAV4MKN5_9ARAC</name>
<feature type="non-terminal residue" evidence="2">
    <location>
        <position position="30"/>
    </location>
</feature>
<dbReference type="Proteomes" id="UP001054837">
    <property type="component" value="Unassembled WGS sequence"/>
</dbReference>
<dbReference type="EMBL" id="BPLQ01000439">
    <property type="protein sequence ID" value="GIX71354.1"/>
    <property type="molecule type" value="Genomic_DNA"/>
</dbReference>
<dbReference type="SUPFAM" id="SSF51735">
    <property type="entry name" value="NAD(P)-binding Rossmann-fold domains"/>
    <property type="match status" value="1"/>
</dbReference>
<keyword evidence="1" id="KW-1133">Transmembrane helix</keyword>
<keyword evidence="1" id="KW-0472">Membrane</keyword>
<feature type="transmembrane region" description="Helical" evidence="1">
    <location>
        <begin position="6"/>
        <end position="25"/>
    </location>
</feature>
<keyword evidence="3" id="KW-1185">Reference proteome</keyword>
<evidence type="ECO:0000313" key="2">
    <source>
        <dbReference type="EMBL" id="GIX71354.1"/>
    </source>
</evidence>
<gene>
    <name evidence="2" type="ORF">CDAR_108451</name>
</gene>
<comment type="caution">
    <text evidence="2">The sequence shown here is derived from an EMBL/GenBank/DDBJ whole genome shotgun (WGS) entry which is preliminary data.</text>
</comment>
<dbReference type="InterPro" id="IPR036291">
    <property type="entry name" value="NAD(P)-bd_dom_sf"/>
</dbReference>
<proteinExistence type="predicted"/>
<dbReference type="Gene3D" id="3.40.50.720">
    <property type="entry name" value="NAD(P)-binding Rossmann-like Domain"/>
    <property type="match status" value="1"/>
</dbReference>
<keyword evidence="1" id="KW-0812">Transmembrane</keyword>
<reference evidence="2 3" key="1">
    <citation type="submission" date="2021-06" db="EMBL/GenBank/DDBJ databases">
        <title>Caerostris darwini draft genome.</title>
        <authorList>
            <person name="Kono N."/>
            <person name="Arakawa K."/>
        </authorList>
    </citation>
    <scope>NUCLEOTIDE SEQUENCE [LARGE SCALE GENOMIC DNA]</scope>
</reference>
<sequence>MSNSPVAIVTGGAQGLGAAIVIELLKKEYR</sequence>
<organism evidence="2 3">
    <name type="scientific">Caerostris darwini</name>
    <dbReference type="NCBI Taxonomy" id="1538125"/>
    <lineage>
        <taxon>Eukaryota</taxon>
        <taxon>Metazoa</taxon>
        <taxon>Ecdysozoa</taxon>
        <taxon>Arthropoda</taxon>
        <taxon>Chelicerata</taxon>
        <taxon>Arachnida</taxon>
        <taxon>Araneae</taxon>
        <taxon>Araneomorphae</taxon>
        <taxon>Entelegynae</taxon>
        <taxon>Araneoidea</taxon>
        <taxon>Araneidae</taxon>
        <taxon>Caerostris</taxon>
    </lineage>
</organism>
<evidence type="ECO:0000313" key="3">
    <source>
        <dbReference type="Proteomes" id="UP001054837"/>
    </source>
</evidence>
<protein>
    <submittedName>
        <fullName evidence="2">Uncharacterized protein</fullName>
    </submittedName>
</protein>